<organism evidence="1 2">
    <name type="scientific">Trichonephila clavata</name>
    <name type="common">Joro spider</name>
    <name type="synonym">Nephila clavata</name>
    <dbReference type="NCBI Taxonomy" id="2740835"/>
    <lineage>
        <taxon>Eukaryota</taxon>
        <taxon>Metazoa</taxon>
        <taxon>Ecdysozoa</taxon>
        <taxon>Arthropoda</taxon>
        <taxon>Chelicerata</taxon>
        <taxon>Arachnida</taxon>
        <taxon>Araneae</taxon>
        <taxon>Araneomorphae</taxon>
        <taxon>Entelegynae</taxon>
        <taxon>Araneoidea</taxon>
        <taxon>Nephilidae</taxon>
        <taxon>Trichonephila</taxon>
    </lineage>
</organism>
<dbReference type="AlphaFoldDB" id="A0A8X6J363"/>
<accession>A0A8X6J363</accession>
<dbReference type="EMBL" id="BMAO01013539">
    <property type="protein sequence ID" value="GFQ89535.1"/>
    <property type="molecule type" value="Genomic_DNA"/>
</dbReference>
<gene>
    <name evidence="1" type="primary">AVEN_34216_1</name>
    <name evidence="1" type="ORF">TNCT_399561</name>
</gene>
<keyword evidence="2" id="KW-1185">Reference proteome</keyword>
<evidence type="ECO:0000313" key="2">
    <source>
        <dbReference type="Proteomes" id="UP000887116"/>
    </source>
</evidence>
<proteinExistence type="predicted"/>
<reference evidence="1" key="1">
    <citation type="submission" date="2020-07" db="EMBL/GenBank/DDBJ databases">
        <title>Multicomponent nature underlies the extraordinary mechanical properties of spider dragline silk.</title>
        <authorList>
            <person name="Kono N."/>
            <person name="Nakamura H."/>
            <person name="Mori M."/>
            <person name="Yoshida Y."/>
            <person name="Ohtoshi R."/>
            <person name="Malay A.D."/>
            <person name="Moran D.A.P."/>
            <person name="Tomita M."/>
            <person name="Numata K."/>
            <person name="Arakawa K."/>
        </authorList>
    </citation>
    <scope>NUCLEOTIDE SEQUENCE</scope>
</reference>
<name>A0A8X6J363_TRICU</name>
<sequence length="126" mass="14489">MILGSDYSFSILLPGQITCVQSNLIAQNSIFGFLVSGKLTESLNSNSMLNLHINDTCIDNQLKQFWELEEIPNSKDRILTSEEQFVETHFQHTYPFNSDGRFVVKLPFYESNIELGDSKLRQYLAY</sequence>
<dbReference type="Proteomes" id="UP000887116">
    <property type="component" value="Unassembled WGS sequence"/>
</dbReference>
<comment type="caution">
    <text evidence="1">The sequence shown here is derived from an EMBL/GenBank/DDBJ whole genome shotgun (WGS) entry which is preliminary data.</text>
</comment>
<dbReference type="OrthoDB" id="8065733at2759"/>
<evidence type="ECO:0000313" key="1">
    <source>
        <dbReference type="EMBL" id="GFQ89535.1"/>
    </source>
</evidence>
<protein>
    <submittedName>
        <fullName evidence="1">DUF1758 domain-containing protein</fullName>
    </submittedName>
</protein>